<keyword evidence="7 11" id="KW-0648">Protein biosynthesis</keyword>
<dbReference type="InterPro" id="IPR045864">
    <property type="entry name" value="aa-tRNA-synth_II/BPL/LPL"/>
</dbReference>
<keyword evidence="6 11" id="KW-0067">ATP-binding</keyword>
<dbReference type="InterPro" id="IPR002316">
    <property type="entry name" value="Pro-tRNA-ligase_IIa"/>
</dbReference>
<dbReference type="HAMAP" id="MF_01571">
    <property type="entry name" value="Pro_tRNA_synth_type3"/>
    <property type="match status" value="1"/>
</dbReference>
<evidence type="ECO:0000256" key="6">
    <source>
        <dbReference type="ARBA" id="ARBA00022840"/>
    </source>
</evidence>
<dbReference type="AlphaFoldDB" id="A0A6G4CLR0"/>
<dbReference type="GO" id="GO:0017101">
    <property type="term" value="C:aminoacyl-tRNA synthetase multienzyme complex"/>
    <property type="evidence" value="ECO:0007669"/>
    <property type="project" value="TreeGrafter"/>
</dbReference>
<evidence type="ECO:0000256" key="1">
    <source>
        <dbReference type="ARBA" id="ARBA00004496"/>
    </source>
</evidence>
<keyword evidence="5 11" id="KW-0547">Nucleotide-binding</keyword>
<dbReference type="SUPFAM" id="SSF52954">
    <property type="entry name" value="Class II aaRS ABD-related"/>
    <property type="match status" value="1"/>
</dbReference>
<keyword evidence="4 11" id="KW-0436">Ligase</keyword>
<keyword evidence="8 11" id="KW-0030">Aminoacyl-tRNA synthetase</keyword>
<dbReference type="Pfam" id="PF00587">
    <property type="entry name" value="tRNA-synt_2b"/>
    <property type="match status" value="1"/>
</dbReference>
<dbReference type="GO" id="GO:0006433">
    <property type="term" value="P:prolyl-tRNA aminoacylation"/>
    <property type="evidence" value="ECO:0007669"/>
    <property type="project" value="UniProtKB-UniRule"/>
</dbReference>
<dbReference type="Pfam" id="PF09180">
    <property type="entry name" value="ProRS-C_1"/>
    <property type="match status" value="1"/>
</dbReference>
<dbReference type="CDD" id="cd00778">
    <property type="entry name" value="ProRS_core_arch_euk"/>
    <property type="match status" value="1"/>
</dbReference>
<dbReference type="EMBL" id="SGKT01000005">
    <property type="protein sequence ID" value="NEZ74415.1"/>
    <property type="molecule type" value="Genomic_DNA"/>
</dbReference>
<comment type="catalytic activity">
    <reaction evidence="9 11">
        <text>tRNA(Pro) + L-proline + ATP = L-prolyl-tRNA(Pro) + AMP + diphosphate</text>
        <dbReference type="Rhea" id="RHEA:14305"/>
        <dbReference type="Rhea" id="RHEA-COMP:9700"/>
        <dbReference type="Rhea" id="RHEA-COMP:9702"/>
        <dbReference type="ChEBI" id="CHEBI:30616"/>
        <dbReference type="ChEBI" id="CHEBI:33019"/>
        <dbReference type="ChEBI" id="CHEBI:60039"/>
        <dbReference type="ChEBI" id="CHEBI:78442"/>
        <dbReference type="ChEBI" id="CHEBI:78532"/>
        <dbReference type="ChEBI" id="CHEBI:456215"/>
        <dbReference type="EC" id="6.1.1.15"/>
    </reaction>
</comment>
<evidence type="ECO:0000256" key="8">
    <source>
        <dbReference type="ARBA" id="ARBA00023146"/>
    </source>
</evidence>
<gene>
    <name evidence="11" type="primary">proS</name>
    <name evidence="13" type="ORF">EXM56_03410</name>
</gene>
<dbReference type="Gene3D" id="3.40.50.800">
    <property type="entry name" value="Anticodon-binding domain"/>
    <property type="match status" value="1"/>
</dbReference>
<sequence length="478" mass="55049">MAKDKKFVEDITPMDEDFAQWYTDIVKKAELADYSSIRGCMIIRPNGYAIWENIQKYVDTKLKEYGHENVSMPIFIPENLLQKEKDHVEGFAPEVAWVTHGGDDELAERLCVRPTSETLFCEHYAKIVQSYKDLPKLYNQWCSVVRWEKTTRPFLRTTEFLWQEGHTIHETKEEAESHSLKILNMYSRLCEDMLAMPVVMGKKTDKEKFAGADDTYTIESLMHDGKALQAGTSHYLGQNFSKAFAIQFSDRNGKLDYPHYTTWAVTTRLIGAIIMVHGDNSGLKLPPRIAPTQAVIIPVAQHKEGVLEKAEELKERLAKVVRVKLDDSDKMPGWKYSEYEMKGIPLRIEIGPKDIEKKQAVLVRRDNREKTIVSLDEIEIKVQEMLDIIHNSMLEEAKKTRDEKTYVATNMEEFEDTIENKPGFIKAMWCGDRACEDKIREVTGATSRCMPFEQEVVSDTCVCCGKKAKNLVYWGRAY</sequence>
<dbReference type="NCBIfam" id="TIGR00408">
    <property type="entry name" value="proS_fam_I"/>
    <property type="match status" value="1"/>
</dbReference>
<comment type="caution">
    <text evidence="13">The sequence shown here is derived from an EMBL/GenBank/DDBJ whole genome shotgun (WGS) entry which is preliminary data.</text>
</comment>
<dbReference type="InterPro" id="IPR033721">
    <property type="entry name" value="ProRS_core_arch_euk"/>
</dbReference>
<protein>
    <recommendedName>
        <fullName evidence="11">Proline--tRNA ligase</fullName>
        <ecNumber evidence="11">6.1.1.15</ecNumber>
    </recommendedName>
    <alternativeName>
        <fullName evidence="11">Prolyl-tRNA synthetase</fullName>
        <shortName evidence="11">ProRS</shortName>
    </alternativeName>
</protein>
<evidence type="ECO:0000256" key="2">
    <source>
        <dbReference type="ARBA" id="ARBA00011738"/>
    </source>
</evidence>
<dbReference type="InterPro" id="IPR006195">
    <property type="entry name" value="aa-tRNA-synth_II"/>
</dbReference>
<dbReference type="CDD" id="cd00862">
    <property type="entry name" value="ProRS_anticodon_zinc"/>
    <property type="match status" value="1"/>
</dbReference>
<reference evidence="13" key="1">
    <citation type="submission" date="2019-02" db="EMBL/GenBank/DDBJ databases">
        <title>Genome sequencing of Clostridium botulinum clinical isolates.</title>
        <authorList>
            <person name="Brunt J."/>
            <person name="Van Vliet A.H.M."/>
            <person name="Stringer S.C."/>
            <person name="Grant K.A."/>
            <person name="Carter A.C."/>
            <person name="Peck M.W."/>
        </authorList>
    </citation>
    <scope>NUCLEOTIDE SEQUENCE</scope>
    <source>
        <strain evidence="13">H114400598</strain>
    </source>
</reference>
<evidence type="ECO:0000256" key="5">
    <source>
        <dbReference type="ARBA" id="ARBA00022741"/>
    </source>
</evidence>
<evidence type="ECO:0000256" key="4">
    <source>
        <dbReference type="ARBA" id="ARBA00022598"/>
    </source>
</evidence>
<dbReference type="GO" id="GO:0005737">
    <property type="term" value="C:cytoplasm"/>
    <property type="evidence" value="ECO:0007669"/>
    <property type="project" value="UniProtKB-SubCell"/>
</dbReference>
<dbReference type="InterPro" id="IPR016061">
    <property type="entry name" value="Pro-tRNA_ligase_II_C"/>
</dbReference>
<comment type="function">
    <text evidence="11">Catalyzes the attachment of proline to tRNA(Pro) in a two-step reaction: proline is first activated by ATP to form Pro-AMP and then transferred to the acceptor end of tRNA(Pro).</text>
</comment>
<evidence type="ECO:0000259" key="12">
    <source>
        <dbReference type="PROSITE" id="PS50862"/>
    </source>
</evidence>
<dbReference type="FunFam" id="3.30.930.10:FF:000023">
    <property type="entry name" value="Proline--tRNA ligase"/>
    <property type="match status" value="1"/>
</dbReference>
<dbReference type="SUPFAM" id="SSF55681">
    <property type="entry name" value="Class II aaRS and biotin synthetases"/>
    <property type="match status" value="1"/>
</dbReference>
<dbReference type="InterPro" id="IPR036621">
    <property type="entry name" value="Anticodon-bd_dom_sf"/>
</dbReference>
<dbReference type="PANTHER" id="PTHR43382">
    <property type="entry name" value="PROLYL-TRNA SYNTHETASE"/>
    <property type="match status" value="1"/>
</dbReference>
<feature type="domain" description="Aminoacyl-transfer RNA synthetases class-II family profile" evidence="12">
    <location>
        <begin position="17"/>
        <end position="286"/>
    </location>
</feature>
<dbReference type="Gene3D" id="3.30.930.10">
    <property type="entry name" value="Bira Bifunctional Protein, Domain 2"/>
    <property type="match status" value="1"/>
</dbReference>
<dbReference type="SMART" id="SM00946">
    <property type="entry name" value="ProRS-C_1"/>
    <property type="match status" value="1"/>
</dbReference>
<comment type="similarity">
    <text evidence="10 11">Belongs to the class-II aminoacyl-tRNA synthetase family. ProS type 3 subfamily.</text>
</comment>
<dbReference type="FunFam" id="3.40.50.800:FF:000005">
    <property type="entry name" value="bifunctional glutamate/proline--tRNA ligase"/>
    <property type="match status" value="1"/>
</dbReference>
<proteinExistence type="inferred from homology"/>
<evidence type="ECO:0000256" key="11">
    <source>
        <dbReference type="HAMAP-Rule" id="MF_01571"/>
    </source>
</evidence>
<dbReference type="PROSITE" id="PS50862">
    <property type="entry name" value="AA_TRNA_LIGASE_II"/>
    <property type="match status" value="1"/>
</dbReference>
<dbReference type="RefSeq" id="WP_061292796.1">
    <property type="nucleotide sequence ID" value="NZ_JACBCE010000005.1"/>
</dbReference>
<dbReference type="InterPro" id="IPR004499">
    <property type="entry name" value="Pro-tRNA-ligase_IIa_arc-type"/>
</dbReference>
<dbReference type="GO" id="GO:0140096">
    <property type="term" value="F:catalytic activity, acting on a protein"/>
    <property type="evidence" value="ECO:0007669"/>
    <property type="project" value="UniProtKB-ARBA"/>
</dbReference>
<dbReference type="GO" id="GO:0005524">
    <property type="term" value="F:ATP binding"/>
    <property type="evidence" value="ECO:0007669"/>
    <property type="project" value="UniProtKB-UniRule"/>
</dbReference>
<comment type="subcellular location">
    <subcellularLocation>
        <location evidence="1 11">Cytoplasm</location>
    </subcellularLocation>
</comment>
<dbReference type="SUPFAM" id="SSF64586">
    <property type="entry name" value="C-terminal domain of ProRS"/>
    <property type="match status" value="1"/>
</dbReference>
<comment type="subunit">
    <text evidence="2 11">Homodimer.</text>
</comment>
<name>A0A6G4CLR0_CLOBO</name>
<dbReference type="EC" id="6.1.1.15" evidence="11"/>
<comment type="domain">
    <text evidence="11">Consists of three domains: the N-terminal catalytic domain, the anticodon-binding domain and the C-terminal extension.</text>
</comment>
<evidence type="ECO:0000256" key="9">
    <source>
        <dbReference type="ARBA" id="ARBA00047671"/>
    </source>
</evidence>
<dbReference type="InterPro" id="IPR004154">
    <property type="entry name" value="Anticodon-bd"/>
</dbReference>
<evidence type="ECO:0000256" key="10">
    <source>
        <dbReference type="ARBA" id="ARBA00060806"/>
    </source>
</evidence>
<evidence type="ECO:0000313" key="13">
    <source>
        <dbReference type="EMBL" id="NEZ74415.1"/>
    </source>
</evidence>
<accession>A0A6G4CLR0</accession>
<evidence type="ECO:0000256" key="3">
    <source>
        <dbReference type="ARBA" id="ARBA00022490"/>
    </source>
</evidence>
<evidence type="ECO:0000256" key="7">
    <source>
        <dbReference type="ARBA" id="ARBA00022917"/>
    </source>
</evidence>
<keyword evidence="3 11" id="KW-0963">Cytoplasm</keyword>
<dbReference type="GO" id="GO:0016740">
    <property type="term" value="F:transferase activity"/>
    <property type="evidence" value="ECO:0007669"/>
    <property type="project" value="UniProtKB-ARBA"/>
</dbReference>
<dbReference type="Gene3D" id="3.30.110.30">
    <property type="entry name" value="C-terminal domain of ProRS"/>
    <property type="match status" value="1"/>
</dbReference>
<dbReference type="GO" id="GO:0004827">
    <property type="term" value="F:proline-tRNA ligase activity"/>
    <property type="evidence" value="ECO:0007669"/>
    <property type="project" value="UniProtKB-UniRule"/>
</dbReference>
<dbReference type="FunFam" id="3.30.110.30:FF:000005">
    <property type="entry name" value="Proline--tRNA ligase"/>
    <property type="match status" value="1"/>
</dbReference>
<dbReference type="PANTHER" id="PTHR43382:SF2">
    <property type="entry name" value="BIFUNCTIONAL GLUTAMATE_PROLINE--TRNA LIGASE"/>
    <property type="match status" value="1"/>
</dbReference>
<dbReference type="PRINTS" id="PR01046">
    <property type="entry name" value="TRNASYNTHPRO"/>
</dbReference>
<dbReference type="InterPro" id="IPR002314">
    <property type="entry name" value="aa-tRNA-synt_IIb"/>
</dbReference>
<organism evidence="13">
    <name type="scientific">Clostridium botulinum</name>
    <dbReference type="NCBI Taxonomy" id="1491"/>
    <lineage>
        <taxon>Bacteria</taxon>
        <taxon>Bacillati</taxon>
        <taxon>Bacillota</taxon>
        <taxon>Clostridia</taxon>
        <taxon>Eubacteriales</taxon>
        <taxon>Clostridiaceae</taxon>
        <taxon>Clostridium</taxon>
    </lineage>
</organism>
<dbReference type="Pfam" id="PF03129">
    <property type="entry name" value="HGTP_anticodon"/>
    <property type="match status" value="1"/>
</dbReference>
<dbReference type="InterPro" id="IPR017449">
    <property type="entry name" value="Pro-tRNA_synth_II"/>
</dbReference>